<protein>
    <recommendedName>
        <fullName evidence="3">Lipoprotein</fullName>
    </recommendedName>
</protein>
<dbReference type="GeneID" id="55618373"/>
<dbReference type="EMBL" id="MK937613">
    <property type="protein sequence ID" value="QDH93738.1"/>
    <property type="molecule type" value="Genomic_DNA"/>
</dbReference>
<evidence type="ECO:0000313" key="1">
    <source>
        <dbReference type="EMBL" id="QDH93738.1"/>
    </source>
</evidence>
<sequence>MTIRTTAALGVAALALAGCASQHPEPVAYETVADLQSAADAAGLECQWAQPGPVLPARVAAYRECTDAAGARPAAVLFSDDADQQSRLDEYRSSATWAQKFPAILVGPQWNIECPSLSACEPWRDALGGHLVEAPDY</sequence>
<dbReference type="PROSITE" id="PS51257">
    <property type="entry name" value="PROKAR_LIPOPROTEIN"/>
    <property type="match status" value="1"/>
</dbReference>
<proteinExistence type="predicted"/>
<organism evidence="1 2">
    <name type="scientific">Corynebacterium phage StAB</name>
    <dbReference type="NCBI Taxonomy" id="2591204"/>
    <lineage>
        <taxon>Viruses</taxon>
        <taxon>Duplodnaviria</taxon>
        <taxon>Heunggongvirae</taxon>
        <taxon>Uroviricota</taxon>
        <taxon>Caudoviricetes</taxon>
        <taxon>Samwavirus</taxon>
        <taxon>Samwavirus StAB</taxon>
    </lineage>
</organism>
<name>A0A514DJF9_9CAUD</name>
<gene>
    <name evidence="1" type="primary">27</name>
    <name evidence="1" type="ORF">SEA_STAB_27</name>
</gene>
<evidence type="ECO:0000313" key="2">
    <source>
        <dbReference type="Proteomes" id="UP000317877"/>
    </source>
</evidence>
<dbReference type="RefSeq" id="YP_009847973.1">
    <property type="nucleotide sequence ID" value="NC_048780.1"/>
</dbReference>
<keyword evidence="2" id="KW-1185">Reference proteome</keyword>
<evidence type="ECO:0008006" key="3">
    <source>
        <dbReference type="Google" id="ProtNLM"/>
    </source>
</evidence>
<accession>A0A514DJF9</accession>
<dbReference type="Proteomes" id="UP000317877">
    <property type="component" value="Segment"/>
</dbReference>
<dbReference type="KEGG" id="vg:55618373"/>
<reference evidence="1 2" key="1">
    <citation type="submission" date="2019-05" db="EMBL/GenBank/DDBJ databases">
        <authorList>
            <person name="Akhtar B.I."/>
            <person name="Arnold A.M."/>
            <person name="Bradley E.T."/>
            <person name="Brothers B.H."/>
            <person name="Butler T.D."/>
            <person name="Camp E.M."/>
            <person name="Carlisle A.C."/>
            <person name="Causey C.L."/>
            <person name="Cole L.M."/>
            <person name="Cordle B.A."/>
            <person name="Council J.C."/>
            <person name="Cranford T.B."/>
            <person name="Davidson A.L."/>
            <person name="Davis T.J."/>
            <person name="DeJohn S.M."/>
            <person name="Dobson M.N."/>
            <person name="Draughn A.N."/>
            <person name="Duncan A."/>
            <person name="Flippo K.C."/>
            <person name="Gentry B.L."/>
            <person name="Temple D.K."/>
            <person name="Claughton R."/>
            <person name="Riley T."/>
            <person name="Yancie K."/>
            <person name="Brown C."/>
            <person name="Monti D.L."/>
            <person name="Garlena R.A."/>
            <person name="Russell D.A."/>
            <person name="Pope W.H."/>
            <person name="Jacobs-Sera D."/>
            <person name="Hatfull G.F."/>
        </authorList>
    </citation>
    <scope>NUCLEOTIDE SEQUENCE [LARGE SCALE GENOMIC DNA]</scope>
</reference>